<dbReference type="InterPro" id="IPR012337">
    <property type="entry name" value="RNaseH-like_sf"/>
</dbReference>
<accession>A0A4R9JKZ9</accession>
<dbReference type="GO" id="GO:0003676">
    <property type="term" value="F:nucleic acid binding"/>
    <property type="evidence" value="ECO:0007669"/>
    <property type="project" value="InterPro"/>
</dbReference>
<dbReference type="SUPFAM" id="SSF53098">
    <property type="entry name" value="Ribonuclease H-like"/>
    <property type="match status" value="1"/>
</dbReference>
<protein>
    <recommendedName>
        <fullName evidence="1">3'-5' exoribonuclease Rv2179c-like domain-containing protein</fullName>
    </recommendedName>
</protein>
<name>A0A4R9JKZ9_9LEPT</name>
<gene>
    <name evidence="2" type="ORF">EHQ49_00195</name>
</gene>
<dbReference type="OrthoDB" id="6687915at2"/>
<dbReference type="InterPro" id="IPR036397">
    <property type="entry name" value="RNaseH_sf"/>
</dbReference>
<sequence>MKLIFLDTEFTGERSDTTLVSIGLVALSGESVYYTLNDFDESQVTDWLKENVLSMIDSSKSLSSKIVAENVRDWLDGQAGDEKISLVSFGKANDIILLYDLWKNFKEDPSQFHFLYDLPFYLNHAEHIDFCTLLVATGIPISSFDKEKYAMLDKVGKKHNALYDAELLRNCFIRLIFENDIFGLLRKRIGLELFDGVVFSEETNLSFAETSVENESQFTNVVKKYLPEDVFSVKKVSKKNQESAIYILEQKKQKYVLRAFSSADSKTVENRSRLLNLLPEEVMIRPKLLLGQSNYVYNASDLSFITYPYLDGQPFDGNPEKITTIISSAMNLLELLGQQNLDTDLNRIDYSTWNKDVLTLWKDKSFFIDKISGEVSTPIFTYIKTYYNEIIQELESIIENRNMFSSDALVHADLNHSNLVIDGDYVKFLDLEDLCFSNLGISISHCIFKICRHSIFTKQMNLREFKQQFVSKIQPILEQHEFSRKVLPDFNSYGIARIYFDLILITEYYFLKNDRRYMYDLNKKFSNLIEFKRMFC</sequence>
<keyword evidence="3" id="KW-1185">Reference proteome</keyword>
<dbReference type="InterPro" id="IPR033390">
    <property type="entry name" value="Rv2179c-like"/>
</dbReference>
<dbReference type="Pfam" id="PF16473">
    <property type="entry name" value="Rv2179c-like"/>
    <property type="match status" value="1"/>
</dbReference>
<feature type="domain" description="3'-5' exoribonuclease Rv2179c-like" evidence="1">
    <location>
        <begin position="4"/>
        <end position="170"/>
    </location>
</feature>
<reference evidence="2" key="1">
    <citation type="journal article" date="2019" name="PLoS Negl. Trop. Dis.">
        <title>Revisiting the worldwide diversity of Leptospira species in the environment.</title>
        <authorList>
            <person name="Vincent A.T."/>
            <person name="Schiettekatte O."/>
            <person name="Bourhy P."/>
            <person name="Veyrier F.J."/>
            <person name="Picardeau M."/>
        </authorList>
    </citation>
    <scope>NUCLEOTIDE SEQUENCE [LARGE SCALE GENOMIC DNA]</scope>
    <source>
        <strain evidence="2">201702692</strain>
    </source>
</reference>
<comment type="caution">
    <text evidence="2">The sequence shown here is derived from an EMBL/GenBank/DDBJ whole genome shotgun (WGS) entry which is preliminary data.</text>
</comment>
<evidence type="ECO:0000313" key="3">
    <source>
        <dbReference type="Proteomes" id="UP000298125"/>
    </source>
</evidence>
<dbReference type="AlphaFoldDB" id="A0A4R9JKZ9"/>
<evidence type="ECO:0000259" key="1">
    <source>
        <dbReference type="Pfam" id="PF16473"/>
    </source>
</evidence>
<evidence type="ECO:0000313" key="2">
    <source>
        <dbReference type="EMBL" id="TGL45843.1"/>
    </source>
</evidence>
<dbReference type="Proteomes" id="UP000298125">
    <property type="component" value="Unassembled WGS sequence"/>
</dbReference>
<proteinExistence type="predicted"/>
<dbReference type="EMBL" id="RQGA01000001">
    <property type="protein sequence ID" value="TGL45843.1"/>
    <property type="molecule type" value="Genomic_DNA"/>
</dbReference>
<dbReference type="Gene3D" id="3.30.420.10">
    <property type="entry name" value="Ribonuclease H-like superfamily/Ribonuclease H"/>
    <property type="match status" value="1"/>
</dbReference>
<dbReference type="SUPFAM" id="SSF56112">
    <property type="entry name" value="Protein kinase-like (PK-like)"/>
    <property type="match status" value="1"/>
</dbReference>
<dbReference type="InterPro" id="IPR011009">
    <property type="entry name" value="Kinase-like_dom_sf"/>
</dbReference>
<dbReference type="RefSeq" id="WP_135575155.1">
    <property type="nucleotide sequence ID" value="NZ_RQGA01000001.1"/>
</dbReference>
<organism evidence="2 3">
    <name type="scientific">Leptospira perdikensis</name>
    <dbReference type="NCBI Taxonomy" id="2484948"/>
    <lineage>
        <taxon>Bacteria</taxon>
        <taxon>Pseudomonadati</taxon>
        <taxon>Spirochaetota</taxon>
        <taxon>Spirochaetia</taxon>
        <taxon>Leptospirales</taxon>
        <taxon>Leptospiraceae</taxon>
        <taxon>Leptospira</taxon>
    </lineage>
</organism>